<accession>A0ABX3XS07</accession>
<organism evidence="2 3">
    <name type="scientific">Streptomyces platensis</name>
    <dbReference type="NCBI Taxonomy" id="58346"/>
    <lineage>
        <taxon>Bacteria</taxon>
        <taxon>Bacillati</taxon>
        <taxon>Actinomycetota</taxon>
        <taxon>Actinomycetes</taxon>
        <taxon>Kitasatosporales</taxon>
        <taxon>Streptomycetaceae</taxon>
        <taxon>Streptomyces</taxon>
    </lineage>
</organism>
<protein>
    <recommendedName>
        <fullName evidence="4">Chaplin domain-containing protein</fullName>
    </recommendedName>
</protein>
<sequence length="137" mass="13699">MRRIVQAGTVVGACGLVLFGGGAAQAVTLPESLLSAVADADVGTLNGTVNGVVCNNRLGQIHFRSPVLASPHACVNGPVHSGNSLNSGNFINHGNPNNSGNLSNTNGTTNAANSVTGASSGSSNNVQRILGLGLFRH</sequence>
<comment type="caution">
    <text evidence="2">The sequence shown here is derived from an EMBL/GenBank/DDBJ whole genome shotgun (WGS) entry which is preliminary data.</text>
</comment>
<gene>
    <name evidence="2" type="ORF">BG653_04972</name>
</gene>
<evidence type="ECO:0008006" key="4">
    <source>
        <dbReference type="Google" id="ProtNLM"/>
    </source>
</evidence>
<evidence type="ECO:0000256" key="1">
    <source>
        <dbReference type="SAM" id="MobiDB-lite"/>
    </source>
</evidence>
<dbReference type="EMBL" id="MIGA01000038">
    <property type="protein sequence ID" value="OSY41913.1"/>
    <property type="molecule type" value="Genomic_DNA"/>
</dbReference>
<evidence type="ECO:0000313" key="2">
    <source>
        <dbReference type="EMBL" id="OSY41913.1"/>
    </source>
</evidence>
<dbReference type="Proteomes" id="UP000194225">
    <property type="component" value="Unassembled WGS sequence"/>
</dbReference>
<evidence type="ECO:0000313" key="3">
    <source>
        <dbReference type="Proteomes" id="UP000194225"/>
    </source>
</evidence>
<name>A0ABX3XS07_STRPT</name>
<feature type="region of interest" description="Disordered" evidence="1">
    <location>
        <begin position="90"/>
        <end position="124"/>
    </location>
</feature>
<keyword evidence="3" id="KW-1185">Reference proteome</keyword>
<reference evidence="2 3" key="1">
    <citation type="submission" date="2016-09" db="EMBL/GenBank/DDBJ databases">
        <title>Streptomyces platensis DSM40041, a candidate organism with high potential of specific P450 cytochromes.</title>
        <authorList>
            <person name="Grumaz C."/>
            <person name="Vainshtein Y."/>
            <person name="Kirstahler P."/>
            <person name="Sohn K."/>
        </authorList>
    </citation>
    <scope>NUCLEOTIDE SEQUENCE [LARGE SCALE GENOMIC DNA]</scope>
    <source>
        <strain evidence="2 3">DSM 40041</strain>
    </source>
</reference>
<proteinExistence type="predicted"/>